<dbReference type="Proteomes" id="UP000315700">
    <property type="component" value="Chromosome"/>
</dbReference>
<reference evidence="3 4" key="1">
    <citation type="submission" date="2019-02" db="EMBL/GenBank/DDBJ databases">
        <title>Deep-cultivation of Planctomycetes and their phenomic and genomic characterization uncovers novel biology.</title>
        <authorList>
            <person name="Wiegand S."/>
            <person name="Jogler M."/>
            <person name="Boedeker C."/>
            <person name="Pinto D."/>
            <person name="Vollmers J."/>
            <person name="Rivas-Marin E."/>
            <person name="Kohn T."/>
            <person name="Peeters S.H."/>
            <person name="Heuer A."/>
            <person name="Rast P."/>
            <person name="Oberbeckmann S."/>
            <person name="Bunk B."/>
            <person name="Jeske O."/>
            <person name="Meyerdierks A."/>
            <person name="Storesund J.E."/>
            <person name="Kallscheuer N."/>
            <person name="Luecker S."/>
            <person name="Lage O.M."/>
            <person name="Pohl T."/>
            <person name="Merkel B.J."/>
            <person name="Hornburger P."/>
            <person name="Mueller R.-W."/>
            <person name="Bruemmer F."/>
            <person name="Labrenz M."/>
            <person name="Spormann A.M."/>
            <person name="Op den Camp H."/>
            <person name="Overmann J."/>
            <person name="Amann R."/>
            <person name="Jetten M.S.M."/>
            <person name="Mascher T."/>
            <person name="Medema M.H."/>
            <person name="Devos D.P."/>
            <person name="Kaster A.-K."/>
            <person name="Ovreas L."/>
            <person name="Rohde M."/>
            <person name="Galperin M.Y."/>
            <person name="Jogler C."/>
        </authorList>
    </citation>
    <scope>NUCLEOTIDE SEQUENCE [LARGE SCALE GENOMIC DNA]</scope>
    <source>
        <strain evidence="3 4">Pan44</strain>
    </source>
</reference>
<evidence type="ECO:0000313" key="4">
    <source>
        <dbReference type="Proteomes" id="UP000315700"/>
    </source>
</evidence>
<feature type="transmembrane region" description="Helical" evidence="2">
    <location>
        <begin position="25"/>
        <end position="46"/>
    </location>
</feature>
<dbReference type="InParanoid" id="A0A517SE81"/>
<dbReference type="RefSeq" id="WP_145030296.1">
    <property type="nucleotide sequence ID" value="NZ_CP036271.1"/>
</dbReference>
<evidence type="ECO:0000256" key="2">
    <source>
        <dbReference type="SAM" id="Phobius"/>
    </source>
</evidence>
<proteinExistence type="predicted"/>
<dbReference type="OrthoDB" id="256197at2"/>
<feature type="transmembrane region" description="Helical" evidence="2">
    <location>
        <begin position="66"/>
        <end position="86"/>
    </location>
</feature>
<keyword evidence="2" id="KW-1133">Transmembrane helix</keyword>
<name>A0A517SE81_9PLAN</name>
<keyword evidence="2" id="KW-0812">Transmembrane</keyword>
<keyword evidence="4" id="KW-1185">Reference proteome</keyword>
<dbReference type="AlphaFoldDB" id="A0A517SE81"/>
<feature type="transmembrane region" description="Helical" evidence="2">
    <location>
        <begin position="162"/>
        <end position="182"/>
    </location>
</feature>
<dbReference type="EMBL" id="CP036271">
    <property type="protein sequence ID" value="QDT54439.1"/>
    <property type="molecule type" value="Genomic_DNA"/>
</dbReference>
<evidence type="ECO:0000313" key="3">
    <source>
        <dbReference type="EMBL" id="QDT54439.1"/>
    </source>
</evidence>
<keyword evidence="2" id="KW-0472">Membrane</keyword>
<organism evidence="3 4">
    <name type="scientific">Caulifigura coniformis</name>
    <dbReference type="NCBI Taxonomy" id="2527983"/>
    <lineage>
        <taxon>Bacteria</taxon>
        <taxon>Pseudomonadati</taxon>
        <taxon>Planctomycetota</taxon>
        <taxon>Planctomycetia</taxon>
        <taxon>Planctomycetales</taxon>
        <taxon>Planctomycetaceae</taxon>
        <taxon>Caulifigura</taxon>
    </lineage>
</organism>
<evidence type="ECO:0008006" key="5">
    <source>
        <dbReference type="Google" id="ProtNLM"/>
    </source>
</evidence>
<accession>A0A517SE81</accession>
<evidence type="ECO:0000256" key="1">
    <source>
        <dbReference type="SAM" id="Coils"/>
    </source>
</evidence>
<sequence>MPAPTEITRQLDSALSQLRAQVRRYVVLEGLALVVAVIGLGFWLGYFADELHFGARRLELPKWIRLAFTIVVAGVAATVFFTWVVGRLWTRFGRKMLAIVLERRFPQLGDRLITAVELQASPRVHESPLSELMWQRTASQAAEALKGVNLNDVFNPRPLKRALVVAGVLLASIAVMGTANAAGVQRWFNAFILGRDDYWEPYRKSAMSVRVIAEPGKRVREFDADGIYRHPRGVDLTIEAESAEGKVSPERATLSFRSFGTSGVARGSAPMSRGGDRTFRTTLSRVIDDHELWVTAGDYVNRHPFRIQIVEPPRIDRIELHCDYPGYTGLDAVEDRPVLVQSLQTSLPMETAFELRATANKPLVAAVIRCEQFELRFRRNSPGGSSDEHRPVLIVRDAADGTARTVQLGGTDHWFAEDGLTFRAPMKVSLKGVEELASLTEGALPPIPIPPVAPLQILLEDEDDVFSTEPTSLTITGVADLDPVVDVRLSGVSNVVTRLAELPVRGRITDDYGVRKAEFGYEILPDPADAAEGVKAAALKLVPLKLQPANQREFAVGPEGAGERFSLTPLELRDGQRLQLSVYAEDGDDRNGPHRARGEVFTLRVVPGEELLSRLYEKELNLRQRFEQIITETKRVRDDLKQHEDRAAEWKGAKAAGEEEKSSSLYNAIDASARRSLHQVRTNQTESRAIEVAFGEIREEMVNNRVDTPALLDRIDRGVVAPLHTINESDYPDLDGLLALFALATERNEDPSARIAPAREAVERLIARMEQVLSEMQRRGNVNEIIQQLQNIIERQEKLRDATEQRKLDELFEDIGKP</sequence>
<protein>
    <recommendedName>
        <fullName evidence="5">Polyketide synthase</fullName>
    </recommendedName>
</protein>
<dbReference type="KEGG" id="ccos:Pan44_24720"/>
<keyword evidence="1" id="KW-0175">Coiled coil</keyword>
<gene>
    <name evidence="3" type="ORF">Pan44_24720</name>
</gene>
<feature type="coiled-coil region" evidence="1">
    <location>
        <begin position="759"/>
        <end position="806"/>
    </location>
</feature>